<dbReference type="SUPFAM" id="SSF56524">
    <property type="entry name" value="Oxidoreductase molybdopterin-binding domain"/>
    <property type="match status" value="1"/>
</dbReference>
<dbReference type="PANTHER" id="PTHR19372">
    <property type="entry name" value="SULFITE REDUCTASE"/>
    <property type="match status" value="1"/>
</dbReference>
<organism evidence="2 3">
    <name type="scientific">Truncatella angustata</name>
    <dbReference type="NCBI Taxonomy" id="152316"/>
    <lineage>
        <taxon>Eukaryota</taxon>
        <taxon>Fungi</taxon>
        <taxon>Dikarya</taxon>
        <taxon>Ascomycota</taxon>
        <taxon>Pezizomycotina</taxon>
        <taxon>Sordariomycetes</taxon>
        <taxon>Xylariomycetidae</taxon>
        <taxon>Amphisphaeriales</taxon>
        <taxon>Sporocadaceae</taxon>
        <taxon>Truncatella</taxon>
    </lineage>
</organism>
<sequence length="93" mass="10376">MDPNNDVILAYWMNDIASSPDHGVPGAVMIPGYAGGRCVKWLHKIWISKKEISSYYHIWDNRVVSSFIAGKDGKFAETLFSYPGRVSRAGSQL</sequence>
<dbReference type="RefSeq" id="XP_045961107.1">
    <property type="nucleotide sequence ID" value="XM_046095232.1"/>
</dbReference>
<evidence type="ECO:0000313" key="2">
    <source>
        <dbReference type="EMBL" id="KAH6656873.1"/>
    </source>
</evidence>
<accession>A0A9P8URE8</accession>
<dbReference type="AlphaFoldDB" id="A0A9P8URE8"/>
<dbReference type="PRINTS" id="PR00407">
    <property type="entry name" value="EUMOPTERIN"/>
</dbReference>
<feature type="domain" description="Oxidoreductase molybdopterin-binding" evidence="1">
    <location>
        <begin position="4"/>
        <end position="56"/>
    </location>
</feature>
<gene>
    <name evidence="2" type="ORF">BKA67DRAFT_172356</name>
</gene>
<dbReference type="EMBL" id="JAGPXC010000002">
    <property type="protein sequence ID" value="KAH6656873.1"/>
    <property type="molecule type" value="Genomic_DNA"/>
</dbReference>
<dbReference type="InterPro" id="IPR036374">
    <property type="entry name" value="OxRdtase_Mopterin-bd_sf"/>
</dbReference>
<dbReference type="GO" id="GO:0008482">
    <property type="term" value="F:sulfite oxidase activity"/>
    <property type="evidence" value="ECO:0007669"/>
    <property type="project" value="TreeGrafter"/>
</dbReference>
<protein>
    <recommendedName>
        <fullName evidence="1">Oxidoreductase molybdopterin-binding domain-containing protein</fullName>
    </recommendedName>
</protein>
<comment type="caution">
    <text evidence="2">The sequence shown here is derived from an EMBL/GenBank/DDBJ whole genome shotgun (WGS) entry which is preliminary data.</text>
</comment>
<dbReference type="GO" id="GO:0006790">
    <property type="term" value="P:sulfur compound metabolic process"/>
    <property type="evidence" value="ECO:0007669"/>
    <property type="project" value="TreeGrafter"/>
</dbReference>
<dbReference type="PANTHER" id="PTHR19372:SF7">
    <property type="entry name" value="SULFITE OXIDASE, MITOCHONDRIAL"/>
    <property type="match status" value="1"/>
</dbReference>
<dbReference type="InterPro" id="IPR008335">
    <property type="entry name" value="Mopterin_OxRdtase_euk"/>
</dbReference>
<dbReference type="Gene3D" id="3.90.420.10">
    <property type="entry name" value="Oxidoreductase, molybdopterin-binding domain"/>
    <property type="match status" value="1"/>
</dbReference>
<reference evidence="2" key="1">
    <citation type="journal article" date="2021" name="Nat. Commun.">
        <title>Genetic determinants of endophytism in the Arabidopsis root mycobiome.</title>
        <authorList>
            <person name="Mesny F."/>
            <person name="Miyauchi S."/>
            <person name="Thiergart T."/>
            <person name="Pickel B."/>
            <person name="Atanasova L."/>
            <person name="Karlsson M."/>
            <person name="Huettel B."/>
            <person name="Barry K.W."/>
            <person name="Haridas S."/>
            <person name="Chen C."/>
            <person name="Bauer D."/>
            <person name="Andreopoulos W."/>
            <person name="Pangilinan J."/>
            <person name="LaButti K."/>
            <person name="Riley R."/>
            <person name="Lipzen A."/>
            <person name="Clum A."/>
            <person name="Drula E."/>
            <person name="Henrissat B."/>
            <person name="Kohler A."/>
            <person name="Grigoriev I.V."/>
            <person name="Martin F.M."/>
            <person name="Hacquard S."/>
        </authorList>
    </citation>
    <scope>NUCLEOTIDE SEQUENCE</scope>
    <source>
        <strain evidence="2">MPI-SDFR-AT-0073</strain>
    </source>
</reference>
<dbReference type="Pfam" id="PF00174">
    <property type="entry name" value="Oxidored_molyb"/>
    <property type="match status" value="1"/>
</dbReference>
<evidence type="ECO:0000259" key="1">
    <source>
        <dbReference type="Pfam" id="PF00174"/>
    </source>
</evidence>
<dbReference type="GO" id="GO:0043546">
    <property type="term" value="F:molybdopterin cofactor binding"/>
    <property type="evidence" value="ECO:0007669"/>
    <property type="project" value="TreeGrafter"/>
</dbReference>
<dbReference type="GeneID" id="70124125"/>
<keyword evidence="3" id="KW-1185">Reference proteome</keyword>
<dbReference type="Proteomes" id="UP000758603">
    <property type="component" value="Unassembled WGS sequence"/>
</dbReference>
<evidence type="ECO:0000313" key="3">
    <source>
        <dbReference type="Proteomes" id="UP000758603"/>
    </source>
</evidence>
<dbReference type="InterPro" id="IPR000572">
    <property type="entry name" value="OxRdtase_Mopterin-bd_dom"/>
</dbReference>
<name>A0A9P8URE8_9PEZI</name>
<dbReference type="GO" id="GO:0020037">
    <property type="term" value="F:heme binding"/>
    <property type="evidence" value="ECO:0007669"/>
    <property type="project" value="TreeGrafter"/>
</dbReference>
<dbReference type="OrthoDB" id="10051395at2759"/>
<proteinExistence type="predicted"/>